<gene>
    <name evidence="1" type="primary">ORF145195</name>
</gene>
<proteinExistence type="predicted"/>
<dbReference type="EMBL" id="HACG01038046">
    <property type="protein sequence ID" value="CEK84911.1"/>
    <property type="molecule type" value="Transcribed_RNA"/>
</dbReference>
<name>A0A0B7AXX9_9EUPU</name>
<protein>
    <submittedName>
        <fullName evidence="1">Uncharacterized protein</fullName>
    </submittedName>
</protein>
<evidence type="ECO:0000313" key="1">
    <source>
        <dbReference type="EMBL" id="CEK84911.1"/>
    </source>
</evidence>
<accession>A0A0B7AXX9</accession>
<feature type="non-terminal residue" evidence="1">
    <location>
        <position position="1"/>
    </location>
</feature>
<dbReference type="AlphaFoldDB" id="A0A0B7AXX9"/>
<sequence>TSAETDNKVLSDVHVHCFLNSENTDIEKKSIEPQKWLSRFYFWLPQISMKIQQPCRTLYETSDQICKNHPSCYTANVNLTLDKLEKELLELDEDGDIILVRRQKQNLVQNGSAVNIPCRPVNLLHIKDSDMSFIGEGQ</sequence>
<organism evidence="1">
    <name type="scientific">Arion vulgaris</name>
    <dbReference type="NCBI Taxonomy" id="1028688"/>
    <lineage>
        <taxon>Eukaryota</taxon>
        <taxon>Metazoa</taxon>
        <taxon>Spiralia</taxon>
        <taxon>Lophotrochozoa</taxon>
        <taxon>Mollusca</taxon>
        <taxon>Gastropoda</taxon>
        <taxon>Heterobranchia</taxon>
        <taxon>Euthyneura</taxon>
        <taxon>Panpulmonata</taxon>
        <taxon>Eupulmonata</taxon>
        <taxon>Stylommatophora</taxon>
        <taxon>Helicina</taxon>
        <taxon>Arionoidea</taxon>
        <taxon>Arionidae</taxon>
        <taxon>Arion</taxon>
    </lineage>
</organism>
<reference evidence="1" key="1">
    <citation type="submission" date="2014-12" db="EMBL/GenBank/DDBJ databases">
        <title>Insight into the proteome of Arion vulgaris.</title>
        <authorList>
            <person name="Aradska J."/>
            <person name="Bulat T."/>
            <person name="Smidak R."/>
            <person name="Sarate P."/>
            <person name="Gangsoo J."/>
            <person name="Sialana F."/>
            <person name="Bilban M."/>
            <person name="Lubec G."/>
        </authorList>
    </citation>
    <scope>NUCLEOTIDE SEQUENCE</scope>
    <source>
        <tissue evidence="1">Skin</tissue>
    </source>
</reference>